<comment type="similarity">
    <text evidence="3">Belongs to the peptidase S54 family.</text>
</comment>
<keyword evidence="12" id="KW-1185">Reference proteome</keyword>
<dbReference type="EMBL" id="PGGS01000160">
    <property type="protein sequence ID" value="PNH07798.1"/>
    <property type="molecule type" value="Genomic_DNA"/>
</dbReference>
<comment type="similarity">
    <text evidence="2">Belongs to the major facilitator superfamily. Folate-biopterin transporter (TC 2.A.71) family.</text>
</comment>
<dbReference type="Gene3D" id="1.20.1540.10">
    <property type="entry name" value="Rhomboid-like"/>
    <property type="match status" value="1"/>
</dbReference>
<evidence type="ECO:0000313" key="12">
    <source>
        <dbReference type="Proteomes" id="UP000236333"/>
    </source>
</evidence>
<dbReference type="InterPro" id="IPR004324">
    <property type="entry name" value="FBT"/>
</dbReference>
<feature type="transmembrane region" description="Helical" evidence="9">
    <location>
        <begin position="85"/>
        <end position="101"/>
    </location>
</feature>
<feature type="transmembrane region" description="Helical" evidence="9">
    <location>
        <begin position="7"/>
        <end position="25"/>
    </location>
</feature>
<feature type="region of interest" description="Disordered" evidence="8">
    <location>
        <begin position="203"/>
        <end position="223"/>
    </location>
</feature>
<feature type="compositionally biased region" description="Low complexity" evidence="8">
    <location>
        <begin position="776"/>
        <end position="806"/>
    </location>
</feature>
<evidence type="ECO:0000256" key="9">
    <source>
        <dbReference type="SAM" id="Phobius"/>
    </source>
</evidence>
<feature type="transmembrane region" description="Helical" evidence="9">
    <location>
        <begin position="607"/>
        <end position="625"/>
    </location>
</feature>
<dbReference type="InterPro" id="IPR035952">
    <property type="entry name" value="Rhomboid-like_sf"/>
</dbReference>
<evidence type="ECO:0000256" key="5">
    <source>
        <dbReference type="ARBA" id="ARBA00022692"/>
    </source>
</evidence>
<feature type="transmembrane region" description="Helical" evidence="9">
    <location>
        <begin position="631"/>
        <end position="654"/>
    </location>
</feature>
<accession>A0A2J8A5K2</accession>
<feature type="compositionally biased region" description="Low complexity" evidence="8">
    <location>
        <begin position="909"/>
        <end position="918"/>
    </location>
</feature>
<feature type="transmembrane region" description="Helical" evidence="9">
    <location>
        <begin position="45"/>
        <end position="64"/>
    </location>
</feature>
<reference evidence="11 12" key="1">
    <citation type="journal article" date="2017" name="Mol. Biol. Evol.">
        <title>The 4-celled Tetrabaena socialis nuclear genome reveals the essential components for genetic control of cell number at the origin of multicellularity in the volvocine lineage.</title>
        <authorList>
            <person name="Featherston J."/>
            <person name="Arakaki Y."/>
            <person name="Hanschen E.R."/>
            <person name="Ferris P.J."/>
            <person name="Michod R.E."/>
            <person name="Olson B.J.S.C."/>
            <person name="Nozaki H."/>
            <person name="Durand P.M."/>
        </authorList>
    </citation>
    <scope>NUCLEOTIDE SEQUENCE [LARGE SCALE GENOMIC DNA]</scope>
    <source>
        <strain evidence="11 12">NIES-571</strain>
    </source>
</reference>
<comment type="caution">
    <text evidence="11">The sequence shown here is derived from an EMBL/GenBank/DDBJ whole genome shotgun (WGS) entry which is preliminary data.</text>
</comment>
<dbReference type="OrthoDB" id="754047at2759"/>
<protein>
    <submittedName>
        <fullName evidence="11">Folate-biopterin transporter 1, chloroplastic</fullName>
    </submittedName>
</protein>
<feature type="domain" description="Peptidase S54 rhomboid" evidence="10">
    <location>
        <begin position="565"/>
        <end position="679"/>
    </location>
</feature>
<keyword evidence="7 9" id="KW-0472">Membrane</keyword>
<dbReference type="Gene3D" id="1.20.1250.20">
    <property type="entry name" value="MFS general substrate transporter like domains"/>
    <property type="match status" value="1"/>
</dbReference>
<dbReference type="Proteomes" id="UP000236333">
    <property type="component" value="Unassembled WGS sequence"/>
</dbReference>
<evidence type="ECO:0000256" key="2">
    <source>
        <dbReference type="ARBA" id="ARBA00007015"/>
    </source>
</evidence>
<keyword evidence="4" id="KW-0813">Transport</keyword>
<dbReference type="Pfam" id="PF03092">
    <property type="entry name" value="BT1"/>
    <property type="match status" value="1"/>
</dbReference>
<feature type="transmembrane region" description="Helical" evidence="9">
    <location>
        <begin position="478"/>
        <end position="502"/>
    </location>
</feature>
<dbReference type="GO" id="GO:0016020">
    <property type="term" value="C:membrane"/>
    <property type="evidence" value="ECO:0007669"/>
    <property type="project" value="UniProtKB-SubCell"/>
</dbReference>
<dbReference type="AlphaFoldDB" id="A0A2J8A5K2"/>
<dbReference type="CDD" id="cd17484">
    <property type="entry name" value="MFS_FBT"/>
    <property type="match status" value="1"/>
</dbReference>
<keyword evidence="6 9" id="KW-1133">Transmembrane helix</keyword>
<feature type="transmembrane region" description="Helical" evidence="9">
    <location>
        <begin position="661"/>
        <end position="679"/>
    </location>
</feature>
<sequence>MQLLHTGLVAEVPTPLLALGIIYLVEGLSDLAWLAEKFYLKDELGASPAQVSLFLALASLPWCFKPLLGFVSDSLPLFGYRRRSYLVLASGAATGSWLYLSGSGNDLASTCWAVLLGSAAGALSDVVVDSMMVEQSRGEAHVSTSELQSLCWAAFAVGQIGTAAFSGSMVEQHGPRFVFALTAIFPLLTVAASLLVHEERVSPAEEAGRGGGQGADAAALASKDADPSPAAAAALAAAPADIAAAGSGWTRSVTAGAASDSSAVAGCAATAAAWVVAAQPALPRELGAEPDAARMGAAAARPTQHTTPTFPATASLSAAVTCPTASAPAAPSPASPAHAQLAPAARPEGLAQRLAAAADGARRELASQGSAVWGALSAPALAWPVAFLFALSATPAADDAVFYYQVEALGFSPSFLGGLQVAIAVASLGGVWVYNAAFKAVPLRSFLLYGNLLAVALQSFDLLLVARVNTWFGLDDHVFVLGGSVVTSVIENILAMPTLVLAARLCPKGLEVGCGARAVWANWDSAFSTSRTGPAYLGPVLRGRPSFSTTFLRAWGGRYAPDLQRGQFYRWLTSQVPHLNSHHLGANLALLAALGGPLERKYGTVRVVAVWTAAVVGGQLLSTAVEDTCRMVVGCSGGVFGLLGLFAADILLNFRTMRRPILRCAVVAVLVGLLLYALLAGGQRRGRGVVAGGGGRGEEGDNGNGLGGAGPWFSAPPPALTMALASRAELSAAPRPLGAAPAGAPACQPAAALDMAPPTGAVPAGAALPVAPHAGAAAAGRGPEGRAAGAASLGGAPKLGAPATPGEARGRTRLWRLERSSGGSSAGGMASGDWTAAAAPGAPGGNGAARAACVDSGAGEAGAAGAVGGAPMLPEGRHSPGPTAAPAGRAVPFPFPAELRRRAVRGPRRVLPGSDSDE</sequence>
<feature type="region of interest" description="Disordered" evidence="8">
    <location>
        <begin position="860"/>
        <end position="918"/>
    </location>
</feature>
<proteinExistence type="inferred from homology"/>
<evidence type="ECO:0000256" key="7">
    <source>
        <dbReference type="ARBA" id="ARBA00023136"/>
    </source>
</evidence>
<feature type="region of interest" description="Disordered" evidence="8">
    <location>
        <begin position="776"/>
        <end position="813"/>
    </location>
</feature>
<dbReference type="PANTHER" id="PTHR31585">
    <property type="entry name" value="FOLATE-BIOPTERIN TRANSPORTER 1, CHLOROPLASTIC"/>
    <property type="match status" value="1"/>
</dbReference>
<dbReference type="InterPro" id="IPR039309">
    <property type="entry name" value="BT1"/>
</dbReference>
<evidence type="ECO:0000256" key="4">
    <source>
        <dbReference type="ARBA" id="ARBA00022448"/>
    </source>
</evidence>
<dbReference type="InterPro" id="IPR036259">
    <property type="entry name" value="MFS_trans_sf"/>
</dbReference>
<comment type="subcellular location">
    <subcellularLocation>
        <location evidence="1">Membrane</location>
        <topology evidence="1">Multi-pass membrane protein</topology>
    </subcellularLocation>
</comment>
<organism evidence="11 12">
    <name type="scientific">Tetrabaena socialis</name>
    <dbReference type="NCBI Taxonomy" id="47790"/>
    <lineage>
        <taxon>Eukaryota</taxon>
        <taxon>Viridiplantae</taxon>
        <taxon>Chlorophyta</taxon>
        <taxon>core chlorophytes</taxon>
        <taxon>Chlorophyceae</taxon>
        <taxon>CS clade</taxon>
        <taxon>Chlamydomonadales</taxon>
        <taxon>Tetrabaenaceae</taxon>
        <taxon>Tetrabaena</taxon>
    </lineage>
</organism>
<gene>
    <name evidence="11" type="ORF">TSOC_005698</name>
</gene>
<dbReference type="NCBIfam" id="TIGR00788">
    <property type="entry name" value="fbt"/>
    <property type="match status" value="1"/>
</dbReference>
<evidence type="ECO:0000313" key="11">
    <source>
        <dbReference type="EMBL" id="PNH07798.1"/>
    </source>
</evidence>
<dbReference type="SUPFAM" id="SSF144091">
    <property type="entry name" value="Rhomboid-like"/>
    <property type="match status" value="1"/>
</dbReference>
<evidence type="ECO:0000259" key="10">
    <source>
        <dbReference type="Pfam" id="PF01694"/>
    </source>
</evidence>
<dbReference type="GO" id="GO:0004252">
    <property type="term" value="F:serine-type endopeptidase activity"/>
    <property type="evidence" value="ECO:0007669"/>
    <property type="project" value="InterPro"/>
</dbReference>
<evidence type="ECO:0000256" key="6">
    <source>
        <dbReference type="ARBA" id="ARBA00022989"/>
    </source>
</evidence>
<evidence type="ECO:0000256" key="3">
    <source>
        <dbReference type="ARBA" id="ARBA00009045"/>
    </source>
</evidence>
<keyword evidence="5 9" id="KW-0812">Transmembrane</keyword>
<feature type="transmembrane region" description="Helical" evidence="9">
    <location>
        <begin position="446"/>
        <end position="466"/>
    </location>
</feature>
<evidence type="ECO:0000256" key="8">
    <source>
        <dbReference type="SAM" id="MobiDB-lite"/>
    </source>
</evidence>
<feature type="transmembrane region" description="Helical" evidence="9">
    <location>
        <begin position="371"/>
        <end position="391"/>
    </location>
</feature>
<feature type="region of interest" description="Disordered" evidence="8">
    <location>
        <begin position="691"/>
        <end position="711"/>
    </location>
</feature>
<feature type="transmembrane region" description="Helical" evidence="9">
    <location>
        <begin position="176"/>
        <end position="196"/>
    </location>
</feature>
<dbReference type="Pfam" id="PF01694">
    <property type="entry name" value="Rhomboid"/>
    <property type="match status" value="1"/>
</dbReference>
<name>A0A2J8A5K2_9CHLO</name>
<dbReference type="InterPro" id="IPR022764">
    <property type="entry name" value="Peptidase_S54_rhomboid_dom"/>
</dbReference>
<evidence type="ECO:0000256" key="1">
    <source>
        <dbReference type="ARBA" id="ARBA00004141"/>
    </source>
</evidence>
<feature type="transmembrane region" description="Helical" evidence="9">
    <location>
        <begin position="411"/>
        <end position="434"/>
    </location>
</feature>
<dbReference type="SUPFAM" id="SSF103473">
    <property type="entry name" value="MFS general substrate transporter"/>
    <property type="match status" value="1"/>
</dbReference>
<dbReference type="PANTHER" id="PTHR31585:SF0">
    <property type="entry name" value="FOLATE-BIOPTERIN TRANSPORTER 1, CHLOROPLASTIC"/>
    <property type="match status" value="1"/>
</dbReference>